<accession>A0A316TVE0</accession>
<evidence type="ECO:0000313" key="9">
    <source>
        <dbReference type="Proteomes" id="UP000245533"/>
    </source>
</evidence>
<dbReference type="AlphaFoldDB" id="A0A316TVE0"/>
<gene>
    <name evidence="8" type="ORF">DDZ15_01780</name>
</gene>
<organism evidence="8 9">
    <name type="scientific">Rhodohalobacter mucosus</name>
    <dbReference type="NCBI Taxonomy" id="2079485"/>
    <lineage>
        <taxon>Bacteria</taxon>
        <taxon>Pseudomonadati</taxon>
        <taxon>Balneolota</taxon>
        <taxon>Balneolia</taxon>
        <taxon>Balneolales</taxon>
        <taxon>Balneolaceae</taxon>
        <taxon>Rhodohalobacter</taxon>
    </lineage>
</organism>
<dbReference type="GO" id="GO:0006520">
    <property type="term" value="P:amino acid metabolic process"/>
    <property type="evidence" value="ECO:0007669"/>
    <property type="project" value="InterPro"/>
</dbReference>
<dbReference type="Gene3D" id="3.90.1150.10">
    <property type="entry name" value="Aspartate Aminotransferase, domain 1"/>
    <property type="match status" value="1"/>
</dbReference>
<dbReference type="PROSITE" id="PS00105">
    <property type="entry name" value="AA_TRANSFER_CLASS_1"/>
    <property type="match status" value="1"/>
</dbReference>
<dbReference type="Pfam" id="PF00155">
    <property type="entry name" value="Aminotran_1_2"/>
    <property type="match status" value="1"/>
</dbReference>
<dbReference type="InterPro" id="IPR015422">
    <property type="entry name" value="PyrdxlP-dep_Trfase_small"/>
</dbReference>
<evidence type="ECO:0000256" key="4">
    <source>
        <dbReference type="ARBA" id="ARBA00022679"/>
    </source>
</evidence>
<comment type="cofactor">
    <cofactor evidence="1 6">
        <name>pyridoxal 5'-phosphate</name>
        <dbReference type="ChEBI" id="CHEBI:597326"/>
    </cofactor>
</comment>
<evidence type="ECO:0000256" key="1">
    <source>
        <dbReference type="ARBA" id="ARBA00001933"/>
    </source>
</evidence>
<dbReference type="GO" id="GO:0030170">
    <property type="term" value="F:pyridoxal phosphate binding"/>
    <property type="evidence" value="ECO:0007669"/>
    <property type="project" value="InterPro"/>
</dbReference>
<comment type="similarity">
    <text evidence="2 6">Belongs to the class-I pyridoxal-phosphate-dependent aminotransferase family.</text>
</comment>
<keyword evidence="9" id="KW-1185">Reference proteome</keyword>
<evidence type="ECO:0000259" key="7">
    <source>
        <dbReference type="Pfam" id="PF00155"/>
    </source>
</evidence>
<evidence type="ECO:0000256" key="3">
    <source>
        <dbReference type="ARBA" id="ARBA00022576"/>
    </source>
</evidence>
<evidence type="ECO:0000256" key="2">
    <source>
        <dbReference type="ARBA" id="ARBA00007441"/>
    </source>
</evidence>
<dbReference type="OrthoDB" id="1489696at2"/>
<dbReference type="InterPro" id="IPR050596">
    <property type="entry name" value="AspAT/PAT-like"/>
</dbReference>
<dbReference type="CDD" id="cd00609">
    <property type="entry name" value="AAT_like"/>
    <property type="match status" value="1"/>
</dbReference>
<dbReference type="SUPFAM" id="SSF53383">
    <property type="entry name" value="PLP-dependent transferases"/>
    <property type="match status" value="1"/>
</dbReference>
<name>A0A316TVE0_9BACT</name>
<keyword evidence="3 6" id="KW-0032">Aminotransferase</keyword>
<dbReference type="InterPro" id="IPR015424">
    <property type="entry name" value="PyrdxlP-dep_Trfase"/>
</dbReference>
<dbReference type="RefSeq" id="WP_109644240.1">
    <property type="nucleotide sequence ID" value="NZ_QGGB01000002.1"/>
</dbReference>
<dbReference type="InterPro" id="IPR015421">
    <property type="entry name" value="PyrdxlP-dep_Trfase_major"/>
</dbReference>
<dbReference type="FunFam" id="3.40.640.10:FF:000033">
    <property type="entry name" value="Aspartate aminotransferase"/>
    <property type="match status" value="1"/>
</dbReference>
<evidence type="ECO:0000256" key="5">
    <source>
        <dbReference type="ARBA" id="ARBA00022898"/>
    </source>
</evidence>
<proteinExistence type="inferred from homology"/>
<dbReference type="EC" id="2.6.1.-" evidence="6"/>
<dbReference type="PANTHER" id="PTHR46383">
    <property type="entry name" value="ASPARTATE AMINOTRANSFERASE"/>
    <property type="match status" value="1"/>
</dbReference>
<dbReference type="PANTHER" id="PTHR46383:SF1">
    <property type="entry name" value="ASPARTATE AMINOTRANSFERASE"/>
    <property type="match status" value="1"/>
</dbReference>
<protein>
    <recommendedName>
        <fullName evidence="6">Aminotransferase</fullName>
        <ecNumber evidence="6">2.6.1.-</ecNumber>
    </recommendedName>
</protein>
<dbReference type="GO" id="GO:0008483">
    <property type="term" value="F:transaminase activity"/>
    <property type="evidence" value="ECO:0007669"/>
    <property type="project" value="UniProtKB-KW"/>
</dbReference>
<evidence type="ECO:0000256" key="6">
    <source>
        <dbReference type="RuleBase" id="RU000481"/>
    </source>
</evidence>
<dbReference type="EMBL" id="QGGB01000002">
    <property type="protein sequence ID" value="PWN07771.1"/>
    <property type="molecule type" value="Genomic_DNA"/>
</dbReference>
<sequence>MISKRAQLLSPSETLKITAKAKQLQREGKSVISLSAGEPDFKTPAHICNAAIEAITDGFHGYTMNTGMPELREAISAKLQRDNNLEYSPDQIVLSNGAKQSIGFSILATIDPGDEVLIPAPYWVSYPEMVKLAVGKPVIIPTTFSSNYKLTPEQLDDAITKNTRGLILCSPSNPTGACYTRSELKALGAVLKEHPDVMIYSDEIYEYIVFDRKHVSILNAVPELADRTIIINGFSKGFAMTGWRLGYLAGPKEVASAVAKIQSQETSAPSSISQKAGLAACTGTMKPVEDMKTAFRERRDYIIAELSSIDGVECFTPSGAFYVFPDLHRFFGKATPAGGMIESSTDLALYLLEEHGVAAVPGDAFGEPNGLRLSYAASMDNLKEAIKRLKEGLASLT</sequence>
<reference evidence="8 9" key="1">
    <citation type="submission" date="2018-05" db="EMBL/GenBank/DDBJ databases">
        <title>Rhodohalobacter halophilus gen. nov., sp. nov., a moderately halophilic member of the family Balneolaceae.</title>
        <authorList>
            <person name="Liu Z.-W."/>
        </authorList>
    </citation>
    <scope>NUCLEOTIDE SEQUENCE [LARGE SCALE GENOMIC DNA]</scope>
    <source>
        <strain evidence="8 9">8A47</strain>
    </source>
</reference>
<feature type="domain" description="Aminotransferase class I/classII large" evidence="7">
    <location>
        <begin position="30"/>
        <end position="389"/>
    </location>
</feature>
<dbReference type="Proteomes" id="UP000245533">
    <property type="component" value="Unassembled WGS sequence"/>
</dbReference>
<evidence type="ECO:0000313" key="8">
    <source>
        <dbReference type="EMBL" id="PWN07771.1"/>
    </source>
</evidence>
<comment type="caution">
    <text evidence="8">The sequence shown here is derived from an EMBL/GenBank/DDBJ whole genome shotgun (WGS) entry which is preliminary data.</text>
</comment>
<dbReference type="Gene3D" id="3.40.640.10">
    <property type="entry name" value="Type I PLP-dependent aspartate aminotransferase-like (Major domain)"/>
    <property type="match status" value="1"/>
</dbReference>
<dbReference type="InterPro" id="IPR004839">
    <property type="entry name" value="Aminotransferase_I/II_large"/>
</dbReference>
<dbReference type="InterPro" id="IPR004838">
    <property type="entry name" value="NHTrfase_class1_PyrdxlP-BS"/>
</dbReference>
<keyword evidence="4 6" id="KW-0808">Transferase</keyword>
<keyword evidence="5" id="KW-0663">Pyridoxal phosphate</keyword>